<dbReference type="GO" id="GO:0008970">
    <property type="term" value="F:phospholipase A1 activity"/>
    <property type="evidence" value="ECO:0007669"/>
    <property type="project" value="InterPro"/>
</dbReference>
<feature type="region of interest" description="Disordered" evidence="1">
    <location>
        <begin position="142"/>
        <end position="163"/>
    </location>
</feature>
<dbReference type="PANTHER" id="PTHR46483:SF1">
    <property type="entry name" value="PHOSPHOLIPASE A1 PLIP1, CHLOROPLASTIC"/>
    <property type="match status" value="1"/>
</dbReference>
<dbReference type="InterPro" id="IPR002921">
    <property type="entry name" value="Fungal_lipase-type"/>
</dbReference>
<feature type="domain" description="Fungal lipase-type" evidence="2">
    <location>
        <begin position="386"/>
        <end position="523"/>
    </location>
</feature>
<sequence length="701" mass="78385">MVCSSVNISSSATLAKDIFKEHNNILRRSQSSKDLYDGDSMRRSHSEPLLRCSLNPLQATSAEPKLIKNNNSSSLSIFPFQVSGSTQSNSPKSVFETDIDKEMSSFIEHSEESEEEMEILGQEKRTNWMERLLELRSNWRNRKPAKDQSNEGDEDECGDGDEGGCEVEYEVGEEVVYDREMFSKLLAKVPWSVSKLFSQLAFLCNLAYVIPEIKSEDLRKYYDLHFVTSSLEKKAIAALKMKLEQDSTCVPQSSSSLEMKSEKPKTRIRPSVAYKVAAAAASYLHSTAKGLLALGQKSDHEDPQTDASHGSNDRKDPPEKDSGLSPFPSRMYNSEMAAYVATSTMTAVVAAEEAVKQEAAKELQSLDSSPCEWFICDDPSTYTRCFVIQGSDSSASWKANLFFDPTNFEGTDVLVHRGIYEAAKGIYEQFLPEILNHLNMYGDRAKLRFTGHSLGGSLSLLVSLMLLSREIVKPSTLLPVVTFGSPFVFCGGRRILDLLGLDESHIQAVMMHRDIVPRAFSCNYPKHIAQLLKRLNGSFRSHPCLNRYKMLFTPLGQLYILQPDEKSSPPHPLLPAGTALYELDNCQTSCNAGISSALRAFFNSPHPLETLSDPTAYGSEGTILRDHDSSNYLKGVNGVLRQHTKNVVRRTRRERLHHLWPLLTTTQLQSPPSWSHQQKLENFGLAKKEIVRVTGVQTTVI</sequence>
<dbReference type="AlphaFoldDB" id="A0A7J6WKT1"/>
<evidence type="ECO:0000259" key="2">
    <source>
        <dbReference type="Pfam" id="PF01764"/>
    </source>
</evidence>
<evidence type="ECO:0000256" key="1">
    <source>
        <dbReference type="SAM" id="MobiDB-lite"/>
    </source>
</evidence>
<dbReference type="EMBL" id="JABWDY010013910">
    <property type="protein sequence ID" value="KAF5197989.1"/>
    <property type="molecule type" value="Genomic_DNA"/>
</dbReference>
<reference evidence="3 4" key="1">
    <citation type="submission" date="2020-06" db="EMBL/GenBank/DDBJ databases">
        <title>Transcriptomic and genomic resources for Thalictrum thalictroides and T. hernandezii: Facilitating candidate gene discovery in an emerging model plant lineage.</title>
        <authorList>
            <person name="Arias T."/>
            <person name="Riano-Pachon D.M."/>
            <person name="Di Stilio V.S."/>
        </authorList>
    </citation>
    <scope>NUCLEOTIDE SEQUENCE [LARGE SCALE GENOMIC DNA]</scope>
    <source>
        <strain evidence="4">cv. WT478/WT964</strain>
        <tissue evidence="3">Leaves</tissue>
    </source>
</reference>
<dbReference type="CDD" id="cd00519">
    <property type="entry name" value="Lipase_3"/>
    <property type="match status" value="1"/>
</dbReference>
<dbReference type="GO" id="GO:0006629">
    <property type="term" value="P:lipid metabolic process"/>
    <property type="evidence" value="ECO:0007669"/>
    <property type="project" value="InterPro"/>
</dbReference>
<dbReference type="OrthoDB" id="438440at2759"/>
<dbReference type="Pfam" id="PF01764">
    <property type="entry name" value="Lipase_3"/>
    <property type="match status" value="1"/>
</dbReference>
<organism evidence="3 4">
    <name type="scientific">Thalictrum thalictroides</name>
    <name type="common">Rue-anemone</name>
    <name type="synonym">Anemone thalictroides</name>
    <dbReference type="NCBI Taxonomy" id="46969"/>
    <lineage>
        <taxon>Eukaryota</taxon>
        <taxon>Viridiplantae</taxon>
        <taxon>Streptophyta</taxon>
        <taxon>Embryophyta</taxon>
        <taxon>Tracheophyta</taxon>
        <taxon>Spermatophyta</taxon>
        <taxon>Magnoliopsida</taxon>
        <taxon>Ranunculales</taxon>
        <taxon>Ranunculaceae</taxon>
        <taxon>Thalictroideae</taxon>
        <taxon>Thalictrum</taxon>
    </lineage>
</organism>
<feature type="compositionally biased region" description="Acidic residues" evidence="1">
    <location>
        <begin position="150"/>
        <end position="163"/>
    </location>
</feature>
<dbReference type="SUPFAM" id="SSF53474">
    <property type="entry name" value="alpha/beta-Hydrolases"/>
    <property type="match status" value="1"/>
</dbReference>
<dbReference type="PANTHER" id="PTHR46483">
    <property type="entry name" value="PHOSPHOLIPASE A1 PLIP2, CHLOROPLASTIC"/>
    <property type="match status" value="1"/>
</dbReference>
<dbReference type="Gene3D" id="3.40.50.1820">
    <property type="entry name" value="alpha/beta hydrolase"/>
    <property type="match status" value="1"/>
</dbReference>
<comment type="caution">
    <text evidence="3">The sequence shown here is derived from an EMBL/GenBank/DDBJ whole genome shotgun (WGS) entry which is preliminary data.</text>
</comment>
<name>A0A7J6WKT1_THATH</name>
<feature type="region of interest" description="Disordered" evidence="1">
    <location>
        <begin position="296"/>
        <end position="328"/>
    </location>
</feature>
<dbReference type="InterPro" id="IPR029058">
    <property type="entry name" value="AB_hydrolase_fold"/>
</dbReference>
<evidence type="ECO:0000313" key="3">
    <source>
        <dbReference type="EMBL" id="KAF5197989.1"/>
    </source>
</evidence>
<evidence type="ECO:0000313" key="4">
    <source>
        <dbReference type="Proteomes" id="UP000554482"/>
    </source>
</evidence>
<feature type="compositionally biased region" description="Basic and acidic residues" evidence="1">
    <location>
        <begin position="311"/>
        <end position="322"/>
    </location>
</feature>
<proteinExistence type="predicted"/>
<dbReference type="InterPro" id="IPR043367">
    <property type="entry name" value="PLIP1/2/3"/>
</dbReference>
<gene>
    <name evidence="3" type="ORF">FRX31_012424</name>
</gene>
<accession>A0A7J6WKT1</accession>
<dbReference type="Proteomes" id="UP000554482">
    <property type="component" value="Unassembled WGS sequence"/>
</dbReference>
<protein>
    <submittedName>
        <fullName evidence="3">Lipase</fullName>
    </submittedName>
</protein>
<keyword evidence="4" id="KW-1185">Reference proteome</keyword>